<evidence type="ECO:0000259" key="5">
    <source>
        <dbReference type="Pfam" id="PF00294"/>
    </source>
</evidence>
<dbReference type="InterPro" id="IPR002173">
    <property type="entry name" value="Carboh/pur_kinase_PfkB_CS"/>
</dbReference>
<evidence type="ECO:0000256" key="1">
    <source>
        <dbReference type="ARBA" id="ARBA00010688"/>
    </source>
</evidence>
<dbReference type="Pfam" id="PF00294">
    <property type="entry name" value="PfkB"/>
    <property type="match status" value="1"/>
</dbReference>
<dbReference type="EMBL" id="VXRY01000143">
    <property type="protein sequence ID" value="MXY33186.1"/>
    <property type="molecule type" value="Genomic_DNA"/>
</dbReference>
<evidence type="ECO:0000256" key="4">
    <source>
        <dbReference type="RuleBase" id="RU003704"/>
    </source>
</evidence>
<feature type="domain" description="Carbohydrate kinase PfkB" evidence="5">
    <location>
        <begin position="1"/>
        <end position="279"/>
    </location>
</feature>
<name>A0A6B0Y297_9RHOB</name>
<gene>
    <name evidence="6" type="ORF">F4Y60_03670</name>
</gene>
<reference evidence="6" key="1">
    <citation type="submission" date="2019-09" db="EMBL/GenBank/DDBJ databases">
        <title>Characterisation of the sponge microbiome using genome-centric metagenomics.</title>
        <authorList>
            <person name="Engelberts J.P."/>
            <person name="Robbins S.J."/>
            <person name="De Goeij J.M."/>
            <person name="Aranda M."/>
            <person name="Bell S.C."/>
            <person name="Webster N.S."/>
        </authorList>
    </citation>
    <scope>NUCLEOTIDE SEQUENCE</scope>
    <source>
        <strain evidence="6">SB0664_bin_43</strain>
    </source>
</reference>
<keyword evidence="2 4" id="KW-0808">Transferase</keyword>
<dbReference type="PROSITE" id="PS00584">
    <property type="entry name" value="PFKB_KINASES_2"/>
    <property type="match status" value="1"/>
</dbReference>
<dbReference type="AlphaFoldDB" id="A0A6B0Y297"/>
<proteinExistence type="inferred from homology"/>
<keyword evidence="3 4" id="KW-0418">Kinase</keyword>
<dbReference type="InterPro" id="IPR029056">
    <property type="entry name" value="Ribokinase-like"/>
</dbReference>
<dbReference type="Gene3D" id="3.40.1190.20">
    <property type="match status" value="1"/>
</dbReference>
<dbReference type="InterPro" id="IPR011611">
    <property type="entry name" value="PfkB_dom"/>
</dbReference>
<dbReference type="InterPro" id="IPR002139">
    <property type="entry name" value="Ribo/fructo_kinase"/>
</dbReference>
<dbReference type="PANTHER" id="PTHR10584">
    <property type="entry name" value="SUGAR KINASE"/>
    <property type="match status" value="1"/>
</dbReference>
<dbReference type="GO" id="GO:0016301">
    <property type="term" value="F:kinase activity"/>
    <property type="evidence" value="ECO:0007669"/>
    <property type="project" value="UniProtKB-KW"/>
</dbReference>
<dbReference type="GO" id="GO:0006796">
    <property type="term" value="P:phosphate-containing compound metabolic process"/>
    <property type="evidence" value="ECO:0007669"/>
    <property type="project" value="UniProtKB-ARBA"/>
</dbReference>
<dbReference type="SUPFAM" id="SSF53613">
    <property type="entry name" value="Ribokinase-like"/>
    <property type="match status" value="1"/>
</dbReference>
<comment type="caution">
    <text evidence="6">The sequence shown here is derived from an EMBL/GenBank/DDBJ whole genome shotgun (WGS) entry which is preliminary data.</text>
</comment>
<sequence>MSEILVVGIAVVDFVFALDALPRRAAKYRADAAECVGGGCAANAAVAVARLGGNAMLCARLGDDALGDLILSDLGFEGVDTTLVNRAPGAKSSFSSVFVDRTGERQIVNFRGDGLAEEPDWLENTPRPDVVLVDSRWPAGAIRALELARAWNVPGIVDAEAPAEEAVLSRASHVAFWRAGLLSYGGDLEIASSLHVADARVAGWVSVTDGEGGAFHVDADGVSHTPAFPVETKDTLGAGDVWHGAFALALAETSDEGHAAWFANAAAALKCTEFGGRKGCPDREAVDRLLKEST</sequence>
<dbReference type="PANTHER" id="PTHR10584:SF157">
    <property type="entry name" value="SULFOFRUCTOSE KINASE"/>
    <property type="match status" value="1"/>
</dbReference>
<organism evidence="6">
    <name type="scientific">Boseongicola sp. SB0664_bin_43</name>
    <dbReference type="NCBI Taxonomy" id="2604844"/>
    <lineage>
        <taxon>Bacteria</taxon>
        <taxon>Pseudomonadati</taxon>
        <taxon>Pseudomonadota</taxon>
        <taxon>Alphaproteobacteria</taxon>
        <taxon>Rhodobacterales</taxon>
        <taxon>Paracoccaceae</taxon>
        <taxon>Boseongicola</taxon>
    </lineage>
</organism>
<evidence type="ECO:0000256" key="2">
    <source>
        <dbReference type="ARBA" id="ARBA00022679"/>
    </source>
</evidence>
<protein>
    <submittedName>
        <fullName evidence="6">Sugar kinase</fullName>
    </submittedName>
</protein>
<dbReference type="GO" id="GO:0005829">
    <property type="term" value="C:cytosol"/>
    <property type="evidence" value="ECO:0007669"/>
    <property type="project" value="TreeGrafter"/>
</dbReference>
<evidence type="ECO:0000313" key="6">
    <source>
        <dbReference type="EMBL" id="MXY33186.1"/>
    </source>
</evidence>
<evidence type="ECO:0000256" key="3">
    <source>
        <dbReference type="ARBA" id="ARBA00022777"/>
    </source>
</evidence>
<accession>A0A6B0Y297</accession>
<comment type="similarity">
    <text evidence="1 4">Belongs to the carbohydrate kinase PfkB family.</text>
</comment>
<dbReference type="PRINTS" id="PR00990">
    <property type="entry name" value="RIBOKINASE"/>
</dbReference>